<dbReference type="PANTHER" id="PTHR43130">
    <property type="entry name" value="ARAC-FAMILY TRANSCRIPTIONAL REGULATOR"/>
    <property type="match status" value="1"/>
</dbReference>
<dbReference type="EMBL" id="JBHTIS010000722">
    <property type="protein sequence ID" value="MFD1046606.1"/>
    <property type="molecule type" value="Genomic_DNA"/>
</dbReference>
<dbReference type="InterPro" id="IPR029062">
    <property type="entry name" value="Class_I_gatase-like"/>
</dbReference>
<gene>
    <name evidence="2" type="ORF">ACFQ1S_14100</name>
</gene>
<proteinExistence type="predicted"/>
<dbReference type="SUPFAM" id="SSF52317">
    <property type="entry name" value="Class I glutamine amidotransferase-like"/>
    <property type="match status" value="1"/>
</dbReference>
<dbReference type="InterPro" id="IPR052158">
    <property type="entry name" value="INH-QAR"/>
</dbReference>
<evidence type="ECO:0000259" key="1">
    <source>
        <dbReference type="Pfam" id="PF01965"/>
    </source>
</evidence>
<dbReference type="Pfam" id="PF01965">
    <property type="entry name" value="DJ-1_PfpI"/>
    <property type="match status" value="1"/>
</dbReference>
<feature type="non-terminal residue" evidence="2">
    <location>
        <position position="116"/>
    </location>
</feature>
<dbReference type="Proteomes" id="UP001597045">
    <property type="component" value="Unassembled WGS sequence"/>
</dbReference>
<accession>A0ABW3M7A7</accession>
<organism evidence="2 3">
    <name type="scientific">Kibdelosporangium lantanae</name>
    <dbReference type="NCBI Taxonomy" id="1497396"/>
    <lineage>
        <taxon>Bacteria</taxon>
        <taxon>Bacillati</taxon>
        <taxon>Actinomycetota</taxon>
        <taxon>Actinomycetes</taxon>
        <taxon>Pseudonocardiales</taxon>
        <taxon>Pseudonocardiaceae</taxon>
        <taxon>Kibdelosporangium</taxon>
    </lineage>
</organism>
<evidence type="ECO:0000313" key="3">
    <source>
        <dbReference type="Proteomes" id="UP001597045"/>
    </source>
</evidence>
<comment type="caution">
    <text evidence="2">The sequence shown here is derived from an EMBL/GenBank/DDBJ whole genome shotgun (WGS) entry which is preliminary data.</text>
</comment>
<name>A0ABW3M7A7_9PSEU</name>
<dbReference type="Gene3D" id="3.40.50.880">
    <property type="match status" value="1"/>
</dbReference>
<evidence type="ECO:0000313" key="2">
    <source>
        <dbReference type="EMBL" id="MFD1046606.1"/>
    </source>
</evidence>
<keyword evidence="3" id="KW-1185">Reference proteome</keyword>
<feature type="domain" description="DJ-1/PfpI" evidence="1">
    <location>
        <begin position="33"/>
        <end position="116"/>
    </location>
</feature>
<sequence>MHRVIALAQPVQSTYELGCATEVFGTIREEVPQRYTFEVCTETPGPVPTTSGYTMHVTHGLSALAEADTVVIPGWASLDTPLSPAVREALLRAHARGARLVTICGGVFALARTGLL</sequence>
<protein>
    <submittedName>
        <fullName evidence="2">DJ-1/PfpI family protein</fullName>
    </submittedName>
</protein>
<dbReference type="InterPro" id="IPR002818">
    <property type="entry name" value="DJ-1/PfpI"/>
</dbReference>
<reference evidence="3" key="1">
    <citation type="journal article" date="2019" name="Int. J. Syst. Evol. Microbiol.">
        <title>The Global Catalogue of Microorganisms (GCM) 10K type strain sequencing project: providing services to taxonomists for standard genome sequencing and annotation.</title>
        <authorList>
            <consortium name="The Broad Institute Genomics Platform"/>
            <consortium name="The Broad Institute Genome Sequencing Center for Infectious Disease"/>
            <person name="Wu L."/>
            <person name="Ma J."/>
        </authorList>
    </citation>
    <scope>NUCLEOTIDE SEQUENCE [LARGE SCALE GENOMIC DNA]</scope>
    <source>
        <strain evidence="3">JCM 31486</strain>
    </source>
</reference>
<dbReference type="PANTHER" id="PTHR43130:SF3">
    <property type="entry name" value="HTH-TYPE TRANSCRIPTIONAL REGULATOR RV1931C"/>
    <property type="match status" value="1"/>
</dbReference>